<dbReference type="InterPro" id="IPR036388">
    <property type="entry name" value="WH-like_DNA-bd_sf"/>
</dbReference>
<keyword evidence="5 9" id="KW-0808">Transferase</keyword>
<dbReference type="GO" id="GO:0006307">
    <property type="term" value="P:DNA alkylation repair"/>
    <property type="evidence" value="ECO:0007669"/>
    <property type="project" value="UniProtKB-UniRule"/>
</dbReference>
<evidence type="ECO:0000256" key="4">
    <source>
        <dbReference type="ARBA" id="ARBA00022603"/>
    </source>
</evidence>
<evidence type="ECO:0000256" key="5">
    <source>
        <dbReference type="ARBA" id="ARBA00022679"/>
    </source>
</evidence>
<dbReference type="STRING" id="28034.BFX07_09105"/>
<dbReference type="SUPFAM" id="SSF53155">
    <property type="entry name" value="Methylated DNA-protein cysteine methyltransferase domain"/>
    <property type="match status" value="1"/>
</dbReference>
<sequence length="183" mass="20891">MPLEIAPHHESPDMVYWDVLQVRSWTLYVAATPFGLCRVTLPGESLDDDVKWRMRFMPSAQWRHDPGALETFTQQLSEYFTGTRQDFFGTLDLYGTPFQRAVWQALLTIPYGETRSYQDVAQMIHDPKAVRAVGGANHANRIPIIIPCHRVIGKQGDLVGYGGGLEVKQELLKLEQQTRRIFC</sequence>
<feature type="domain" description="Methylated-DNA-[protein]-cysteine S-methyltransferase DNA binding" evidence="10">
    <location>
        <begin position="97"/>
        <end position="176"/>
    </location>
</feature>
<dbReference type="InterPro" id="IPR036217">
    <property type="entry name" value="MethylDNA_cys_MeTrfase_DNAb"/>
</dbReference>
<dbReference type="GO" id="GO:0005737">
    <property type="term" value="C:cytoplasm"/>
    <property type="evidence" value="ECO:0007669"/>
    <property type="project" value="UniProtKB-SubCell"/>
</dbReference>
<evidence type="ECO:0000256" key="9">
    <source>
        <dbReference type="HAMAP-Rule" id="MF_00772"/>
    </source>
</evidence>
<comment type="miscellaneous">
    <text evidence="9">This enzyme catalyzes only one turnover and therefore is not strictly catalytic. According to one definition, an enzyme is a biocatalyst that acts repeatedly and over many reaction cycles.</text>
</comment>
<evidence type="ECO:0000313" key="12">
    <source>
        <dbReference type="EMBL" id="SMC05396.1"/>
    </source>
</evidence>
<dbReference type="Gene3D" id="1.10.10.10">
    <property type="entry name" value="Winged helix-like DNA-binding domain superfamily/Winged helix DNA-binding domain"/>
    <property type="match status" value="1"/>
</dbReference>
<evidence type="ECO:0000256" key="2">
    <source>
        <dbReference type="ARBA" id="ARBA00008711"/>
    </source>
</evidence>
<dbReference type="RefSeq" id="WP_242940667.1">
    <property type="nucleotide sequence ID" value="NZ_FWWY01000001.1"/>
</dbReference>
<proteinExistence type="inferred from homology"/>
<comment type="subcellular location">
    <subcellularLocation>
        <location evidence="9">Cytoplasm</location>
    </subcellularLocation>
</comment>
<dbReference type="FunFam" id="1.10.10.10:FF:000214">
    <property type="entry name" value="Methylated-DNA--protein-cysteine methyltransferase"/>
    <property type="match status" value="1"/>
</dbReference>
<evidence type="ECO:0000256" key="6">
    <source>
        <dbReference type="ARBA" id="ARBA00022763"/>
    </source>
</evidence>
<dbReference type="InterPro" id="IPR036631">
    <property type="entry name" value="MGMT_N_sf"/>
</dbReference>
<dbReference type="EMBL" id="FWWY01000001">
    <property type="protein sequence ID" value="SMC05396.1"/>
    <property type="molecule type" value="Genomic_DNA"/>
</dbReference>
<dbReference type="PROSITE" id="PS00374">
    <property type="entry name" value="MGMT"/>
    <property type="match status" value="1"/>
</dbReference>
<dbReference type="InterPro" id="IPR023546">
    <property type="entry name" value="MGMT"/>
</dbReference>
<comment type="catalytic activity">
    <reaction evidence="1 9">
        <text>a 4-O-methyl-thymidine in DNA + L-cysteinyl-[protein] = a thymidine in DNA + S-methyl-L-cysteinyl-[protein]</text>
        <dbReference type="Rhea" id="RHEA:53428"/>
        <dbReference type="Rhea" id="RHEA-COMP:10131"/>
        <dbReference type="Rhea" id="RHEA-COMP:10132"/>
        <dbReference type="Rhea" id="RHEA-COMP:13555"/>
        <dbReference type="Rhea" id="RHEA-COMP:13556"/>
        <dbReference type="ChEBI" id="CHEBI:29950"/>
        <dbReference type="ChEBI" id="CHEBI:82612"/>
        <dbReference type="ChEBI" id="CHEBI:137386"/>
        <dbReference type="ChEBI" id="CHEBI:137387"/>
        <dbReference type="EC" id="2.1.1.63"/>
    </reaction>
</comment>
<accession>A0A1W1WGK9</accession>
<keyword evidence="6 9" id="KW-0227">DNA damage</keyword>
<keyword evidence="13" id="KW-1185">Reference proteome</keyword>
<dbReference type="Proteomes" id="UP000192660">
    <property type="component" value="Unassembled WGS sequence"/>
</dbReference>
<dbReference type="Gene3D" id="3.30.160.70">
    <property type="entry name" value="Methylated DNA-protein cysteine methyltransferase domain"/>
    <property type="match status" value="1"/>
</dbReference>
<evidence type="ECO:0000259" key="10">
    <source>
        <dbReference type="Pfam" id="PF01035"/>
    </source>
</evidence>
<comment type="function">
    <text evidence="9">Involved in the cellular defense against the biological effects of O6-methylguanine (O6-MeG) and O4-methylthymine (O4-MeT) in DNA. Repairs the methylated nucleobase in DNA by stoichiometrically transferring the methyl group to a cysteine residue in the enzyme. This is a suicide reaction: the enzyme is irreversibly inactivated.</text>
</comment>
<evidence type="ECO:0000256" key="7">
    <source>
        <dbReference type="ARBA" id="ARBA00023204"/>
    </source>
</evidence>
<keyword evidence="7 9" id="KW-0234">DNA repair</keyword>
<organism evidence="12 13">
    <name type="scientific">Sulfobacillus thermosulfidooxidans (strain DSM 9293 / VKM B-1269 / AT-1)</name>
    <dbReference type="NCBI Taxonomy" id="929705"/>
    <lineage>
        <taxon>Bacteria</taxon>
        <taxon>Bacillati</taxon>
        <taxon>Bacillota</taxon>
        <taxon>Clostridia</taxon>
        <taxon>Eubacteriales</taxon>
        <taxon>Clostridiales Family XVII. Incertae Sedis</taxon>
        <taxon>Sulfobacillus</taxon>
    </lineage>
</organism>
<dbReference type="CDD" id="cd06445">
    <property type="entry name" value="ATase"/>
    <property type="match status" value="1"/>
</dbReference>
<feature type="domain" description="Methylguanine DNA methyltransferase ribonuclease-like" evidence="11">
    <location>
        <begin position="15"/>
        <end position="88"/>
    </location>
</feature>
<dbReference type="NCBIfam" id="TIGR00589">
    <property type="entry name" value="ogt"/>
    <property type="match status" value="1"/>
</dbReference>
<feature type="active site" description="Nucleophile; methyl group acceptor" evidence="9">
    <location>
        <position position="148"/>
    </location>
</feature>
<dbReference type="PANTHER" id="PTHR10815">
    <property type="entry name" value="METHYLATED-DNA--PROTEIN-CYSTEINE METHYLTRANSFERASE"/>
    <property type="match status" value="1"/>
</dbReference>
<gene>
    <name evidence="12" type="ORF">SAMN00768000_2223</name>
</gene>
<reference evidence="13" key="1">
    <citation type="submission" date="2017-04" db="EMBL/GenBank/DDBJ databases">
        <authorList>
            <person name="Varghese N."/>
            <person name="Submissions S."/>
        </authorList>
    </citation>
    <scope>NUCLEOTIDE SEQUENCE [LARGE SCALE GENOMIC DNA]</scope>
    <source>
        <strain evidence="13">DSM 9293</strain>
    </source>
</reference>
<dbReference type="AlphaFoldDB" id="A0A1W1WGK9"/>
<dbReference type="Pfam" id="PF01035">
    <property type="entry name" value="DNA_binding_1"/>
    <property type="match status" value="1"/>
</dbReference>
<comment type="similarity">
    <text evidence="2 9">Belongs to the MGMT family.</text>
</comment>
<evidence type="ECO:0000259" key="11">
    <source>
        <dbReference type="Pfam" id="PF02870"/>
    </source>
</evidence>
<evidence type="ECO:0000256" key="3">
    <source>
        <dbReference type="ARBA" id="ARBA00022490"/>
    </source>
</evidence>
<dbReference type="InterPro" id="IPR008332">
    <property type="entry name" value="MethylG_MeTrfase_N"/>
</dbReference>
<keyword evidence="4 9" id="KW-0489">Methyltransferase</keyword>
<dbReference type="SUPFAM" id="SSF46767">
    <property type="entry name" value="Methylated DNA-protein cysteine methyltransferase, C-terminal domain"/>
    <property type="match status" value="1"/>
</dbReference>
<comment type="catalytic activity">
    <reaction evidence="8 9">
        <text>a 6-O-methyl-2'-deoxyguanosine in DNA + L-cysteinyl-[protein] = S-methyl-L-cysteinyl-[protein] + a 2'-deoxyguanosine in DNA</text>
        <dbReference type="Rhea" id="RHEA:24000"/>
        <dbReference type="Rhea" id="RHEA-COMP:10131"/>
        <dbReference type="Rhea" id="RHEA-COMP:10132"/>
        <dbReference type="Rhea" id="RHEA-COMP:11367"/>
        <dbReference type="Rhea" id="RHEA-COMP:11368"/>
        <dbReference type="ChEBI" id="CHEBI:29950"/>
        <dbReference type="ChEBI" id="CHEBI:82612"/>
        <dbReference type="ChEBI" id="CHEBI:85445"/>
        <dbReference type="ChEBI" id="CHEBI:85448"/>
        <dbReference type="EC" id="2.1.1.63"/>
    </reaction>
</comment>
<dbReference type="GO" id="GO:0032259">
    <property type="term" value="P:methylation"/>
    <property type="evidence" value="ECO:0007669"/>
    <property type="project" value="UniProtKB-KW"/>
</dbReference>
<dbReference type="Pfam" id="PF02870">
    <property type="entry name" value="Methyltransf_1N"/>
    <property type="match status" value="1"/>
</dbReference>
<evidence type="ECO:0000313" key="13">
    <source>
        <dbReference type="Proteomes" id="UP000192660"/>
    </source>
</evidence>
<dbReference type="EC" id="2.1.1.63" evidence="9"/>
<dbReference type="HAMAP" id="MF_00772">
    <property type="entry name" value="OGT"/>
    <property type="match status" value="1"/>
</dbReference>
<dbReference type="PANTHER" id="PTHR10815:SF12">
    <property type="entry name" value="METHYLATED-DNA--PROTEIN-CYSTEINE METHYLTRANSFERASE, INDUCIBLE"/>
    <property type="match status" value="1"/>
</dbReference>
<dbReference type="GO" id="GO:0003908">
    <property type="term" value="F:methylated-DNA-[protein]-cysteine S-methyltransferase activity"/>
    <property type="evidence" value="ECO:0007669"/>
    <property type="project" value="UniProtKB-UniRule"/>
</dbReference>
<evidence type="ECO:0000256" key="8">
    <source>
        <dbReference type="ARBA" id="ARBA00049348"/>
    </source>
</evidence>
<dbReference type="InterPro" id="IPR014048">
    <property type="entry name" value="MethylDNA_cys_MeTrfase_DNA-bd"/>
</dbReference>
<dbReference type="InterPro" id="IPR001497">
    <property type="entry name" value="MethylDNA_cys_MeTrfase_AS"/>
</dbReference>
<evidence type="ECO:0000256" key="1">
    <source>
        <dbReference type="ARBA" id="ARBA00001286"/>
    </source>
</evidence>
<name>A0A1W1WGK9_SULTA</name>
<keyword evidence="3 9" id="KW-0963">Cytoplasm</keyword>
<protein>
    <recommendedName>
        <fullName evidence="9">Methylated-DNA--protein-cysteine methyltransferase</fullName>
        <ecNumber evidence="9">2.1.1.63</ecNumber>
    </recommendedName>
    <alternativeName>
        <fullName evidence="9">6-O-methylguanine-DNA methyltransferase</fullName>
        <shortName evidence="9">MGMT</shortName>
    </alternativeName>
    <alternativeName>
        <fullName evidence="9">O-6-methylguanine-DNA-alkyltransferase</fullName>
    </alternativeName>
</protein>